<feature type="transmembrane region" description="Helical" evidence="1">
    <location>
        <begin position="12"/>
        <end position="32"/>
    </location>
</feature>
<keyword evidence="3" id="KW-1185">Reference proteome</keyword>
<dbReference type="Proteomes" id="UP000053586">
    <property type="component" value="Unassembled WGS sequence"/>
</dbReference>
<keyword evidence="1" id="KW-0472">Membrane</keyword>
<evidence type="ECO:0000313" key="3">
    <source>
        <dbReference type="Proteomes" id="UP000053586"/>
    </source>
</evidence>
<reference evidence="2 3" key="2">
    <citation type="journal article" date="2017" name="Antonie Van Leeuwenhoek">
        <title>Rhizobium rhizosphaerae sp. nov., a novel species isolated from rice rhizosphere.</title>
        <authorList>
            <person name="Zhao J.J."/>
            <person name="Zhang J."/>
            <person name="Zhang R.J."/>
            <person name="Zhang C.W."/>
            <person name="Yin H.Q."/>
            <person name="Zhang X.X."/>
        </authorList>
    </citation>
    <scope>NUCLEOTIDE SEQUENCE [LARGE SCALE GENOMIC DNA]</scope>
    <source>
        <strain evidence="2 3">ACAM 611</strain>
    </source>
</reference>
<dbReference type="EMBL" id="BAET01000030">
    <property type="protein sequence ID" value="GAB56544.1"/>
    <property type="molecule type" value="Genomic_DNA"/>
</dbReference>
<evidence type="ECO:0000313" key="2">
    <source>
        <dbReference type="EMBL" id="GAB56544.1"/>
    </source>
</evidence>
<comment type="caution">
    <text evidence="2">The sequence shown here is derived from an EMBL/GenBank/DDBJ whole genome shotgun (WGS) entry which is preliminary data.</text>
</comment>
<gene>
    <name evidence="2" type="ORF">GPUN_2429</name>
</gene>
<feature type="transmembrane region" description="Helical" evidence="1">
    <location>
        <begin position="52"/>
        <end position="71"/>
    </location>
</feature>
<accession>H5TE17</accession>
<name>H5TE17_9ALTE</name>
<sequence>MTKARKQANFRGKIAGLFFIFLLINIAMKIAGISTLDESQALTVSHAMGMKISYYAIPVFFLLSSLVFMQLSRRKSAEAESIEISGCSW</sequence>
<keyword evidence="1" id="KW-1133">Transmembrane helix</keyword>
<dbReference type="RefSeq" id="WP_006006800.1">
    <property type="nucleotide sequence ID" value="NZ_BAET01000030.1"/>
</dbReference>
<evidence type="ECO:0000256" key="1">
    <source>
        <dbReference type="SAM" id="Phobius"/>
    </source>
</evidence>
<dbReference type="AlphaFoldDB" id="H5TE17"/>
<reference evidence="2 3" key="1">
    <citation type="journal article" date="2012" name="J. Bacteriol.">
        <title>Genome sequence of proteorhodopsin-containing sea ice bacterium Glaciecola punicea ACAM 611T.</title>
        <authorList>
            <person name="Qin Q.-L."/>
            <person name="Xie B.-B."/>
            <person name="Shu Y.-L."/>
            <person name="Rong J.-C."/>
            <person name="Zhao D.-L."/>
            <person name="Zhang X.-Y."/>
            <person name="Chen X.-L."/>
            <person name="Zhou B.-C."/>
            <person name="Zhanga Y.-Z."/>
        </authorList>
    </citation>
    <scope>NUCLEOTIDE SEQUENCE [LARGE SCALE GENOMIC DNA]</scope>
    <source>
        <strain evidence="2 3">ACAM 611</strain>
    </source>
</reference>
<keyword evidence="1" id="KW-0812">Transmembrane</keyword>
<protein>
    <submittedName>
        <fullName evidence="2">Uncharacterized protein</fullName>
    </submittedName>
</protein>
<organism evidence="2 3">
    <name type="scientific">Glaciecola punicea ACAM 611</name>
    <dbReference type="NCBI Taxonomy" id="1121923"/>
    <lineage>
        <taxon>Bacteria</taxon>
        <taxon>Pseudomonadati</taxon>
        <taxon>Pseudomonadota</taxon>
        <taxon>Gammaproteobacteria</taxon>
        <taxon>Alteromonadales</taxon>
        <taxon>Alteromonadaceae</taxon>
        <taxon>Glaciecola</taxon>
    </lineage>
</organism>
<proteinExistence type="predicted"/>